<dbReference type="GO" id="GO:0005829">
    <property type="term" value="C:cytosol"/>
    <property type="evidence" value="ECO:0007669"/>
    <property type="project" value="TreeGrafter"/>
</dbReference>
<keyword evidence="3 9" id="KW-0436">Ligase</keyword>
<evidence type="ECO:0000256" key="2">
    <source>
        <dbReference type="ARBA" id="ARBA00022490"/>
    </source>
</evidence>
<feature type="domain" description="Aminoacyl-tRNA synthetase class Ia" evidence="11">
    <location>
        <begin position="698"/>
        <end position="728"/>
    </location>
</feature>
<feature type="domain" description="Leucyl-tRNA synthetase editing" evidence="13">
    <location>
        <begin position="261"/>
        <end position="451"/>
    </location>
</feature>
<dbReference type="HAMAP" id="MF_00049_B">
    <property type="entry name" value="Leu_tRNA_synth_B"/>
    <property type="match status" value="1"/>
</dbReference>
<dbReference type="CDD" id="cd00812">
    <property type="entry name" value="LeuRS_core"/>
    <property type="match status" value="1"/>
</dbReference>
<feature type="binding site" evidence="9">
    <location>
        <position position="705"/>
    </location>
    <ligand>
        <name>ATP</name>
        <dbReference type="ChEBI" id="CHEBI:30616"/>
    </ligand>
</feature>
<dbReference type="RefSeq" id="WP_171474654.1">
    <property type="nucleotide sequence ID" value="NZ_CP053452.2"/>
</dbReference>
<reference evidence="15" key="1">
    <citation type="submission" date="2020-05" db="EMBL/GenBank/DDBJ databases">
        <title>Frigoriglobus tundricola gen. nov., sp. nov., a psychrotolerant cellulolytic planctomycete of the family Gemmataceae with two divergent copies of 16S rRNA gene.</title>
        <authorList>
            <person name="Kulichevskaya I.S."/>
            <person name="Ivanova A.A."/>
            <person name="Naumoff D.G."/>
            <person name="Beletsky A.V."/>
            <person name="Rijpstra W.I.C."/>
            <person name="Sinninghe Damste J.S."/>
            <person name="Mardanov A.V."/>
            <person name="Ravin N.V."/>
            <person name="Dedysh S.N."/>
        </authorList>
    </citation>
    <scope>NUCLEOTIDE SEQUENCE [LARGE SCALE GENOMIC DNA]</scope>
    <source>
        <strain evidence="15">PL17</strain>
    </source>
</reference>
<dbReference type="SUPFAM" id="SSF47323">
    <property type="entry name" value="Anticodon-binding domain of a subclass of class I aminoacyl-tRNA synthetases"/>
    <property type="match status" value="1"/>
</dbReference>
<dbReference type="GO" id="GO:0002161">
    <property type="term" value="F:aminoacyl-tRNA deacylase activity"/>
    <property type="evidence" value="ECO:0007669"/>
    <property type="project" value="InterPro"/>
</dbReference>
<dbReference type="KEGG" id="ftj:FTUN_7362"/>
<evidence type="ECO:0000256" key="10">
    <source>
        <dbReference type="RuleBase" id="RU363035"/>
    </source>
</evidence>
<protein>
    <recommendedName>
        <fullName evidence="9">Leucine--tRNA ligase</fullName>
        <ecNumber evidence="9">6.1.1.4</ecNumber>
    </recommendedName>
    <alternativeName>
        <fullName evidence="9">Leucyl-tRNA synthetase</fullName>
        <shortName evidence="9">LeuRS</shortName>
    </alternativeName>
</protein>
<dbReference type="PROSITE" id="PS00178">
    <property type="entry name" value="AA_TRNA_LIGASE_I"/>
    <property type="match status" value="1"/>
</dbReference>
<dbReference type="InterPro" id="IPR014729">
    <property type="entry name" value="Rossmann-like_a/b/a_fold"/>
</dbReference>
<keyword evidence="4 9" id="KW-0547">Nucleotide-binding</keyword>
<dbReference type="FunFam" id="3.40.50.620:FF:000056">
    <property type="entry name" value="Leucine--tRNA ligase"/>
    <property type="match status" value="1"/>
</dbReference>
<evidence type="ECO:0000256" key="6">
    <source>
        <dbReference type="ARBA" id="ARBA00022917"/>
    </source>
</evidence>
<dbReference type="GO" id="GO:0004823">
    <property type="term" value="F:leucine-tRNA ligase activity"/>
    <property type="evidence" value="ECO:0007669"/>
    <property type="project" value="UniProtKB-UniRule"/>
</dbReference>
<evidence type="ECO:0000256" key="5">
    <source>
        <dbReference type="ARBA" id="ARBA00022840"/>
    </source>
</evidence>
<dbReference type="InterPro" id="IPR002300">
    <property type="entry name" value="aa-tRNA-synth_Ia"/>
</dbReference>
<dbReference type="CDD" id="cd07958">
    <property type="entry name" value="Anticodon_Ia_Leu_BEm"/>
    <property type="match status" value="1"/>
</dbReference>
<comment type="catalytic activity">
    <reaction evidence="8 9">
        <text>tRNA(Leu) + L-leucine + ATP = L-leucyl-tRNA(Leu) + AMP + diphosphate</text>
        <dbReference type="Rhea" id="RHEA:11688"/>
        <dbReference type="Rhea" id="RHEA-COMP:9613"/>
        <dbReference type="Rhea" id="RHEA-COMP:9622"/>
        <dbReference type="ChEBI" id="CHEBI:30616"/>
        <dbReference type="ChEBI" id="CHEBI:33019"/>
        <dbReference type="ChEBI" id="CHEBI:57427"/>
        <dbReference type="ChEBI" id="CHEBI:78442"/>
        <dbReference type="ChEBI" id="CHEBI:78494"/>
        <dbReference type="ChEBI" id="CHEBI:456215"/>
        <dbReference type="EC" id="6.1.1.4"/>
    </reaction>
</comment>
<evidence type="ECO:0000259" key="13">
    <source>
        <dbReference type="Pfam" id="PF13603"/>
    </source>
</evidence>
<dbReference type="InterPro" id="IPR002302">
    <property type="entry name" value="Leu-tRNA-ligase"/>
</dbReference>
<feature type="domain" description="Aminoacyl-tRNA synthetase class Ia" evidence="11">
    <location>
        <begin position="13"/>
        <end position="150"/>
    </location>
</feature>
<dbReference type="InterPro" id="IPR009080">
    <property type="entry name" value="tRNAsynth_Ia_anticodon-bd"/>
</dbReference>
<dbReference type="InterPro" id="IPR013155">
    <property type="entry name" value="M/V/L/I-tRNA-synth_anticd-bd"/>
</dbReference>
<accession>A0A6M5Z099</accession>
<dbReference type="NCBIfam" id="TIGR00396">
    <property type="entry name" value="leuS_bact"/>
    <property type="match status" value="1"/>
</dbReference>
<comment type="similarity">
    <text evidence="1 9 10">Belongs to the class-I aminoacyl-tRNA synthetase family.</text>
</comment>
<sequence>MPSYQPADVERRWQQFWETNKTFRTPDPGDPAAAGKPKYYILDMFPYPSGAGLHVGHPEGYTATDILARYKRMAGFHVLHPMGWDAYGLPAEQYAVKMNVHPRITTRNNIDTFRRQIKSLGFSYDWDREVDTTDPNYFAWTQWIFLTIYDTWYDPIAKKGRPIADLPVPEDVRKLGAAATRKYQDGHRLAYQAEVPVNWCPAMGTVLANEEVIDGKSEVGGFPVERRPLRQWLMRITAYAERLLEDLEPLDWSHSIKEMQRNWIGKSEGAEVDFRLADGTESIRVFTTRPDTLYGATYMVLSPEHPLVAKITTPEHAAAVKAYQEAAARKSDFERTETAKKKTGVFTGAYAINPVHSESIPIWIADYVLATYGTGAIMAVPAHDERDFAFAKEFGLPIVTVVRPPDEWLAKTHSTVADLKEPFCDEGIAVNSGRLTGLPTADAKRAIAVTLESSGLGHRRVNYKLRDWLFSRQRYWGEPFPVLHGEDGGTVTLAPGSLPLVPPDLEDFKPTGTPEGPLSKATDWVHVSIGGKDYKRETNTMPQWAGSCWYFLRYIDPRNASAFADPAKLAYWLPVDLYVGGAEHAVLHLLYARFWHKVLFDRGYLPCPEPFQRLVNQGMILGEYEYHITPEVYAANKDKLAELNLVAVHVPKKEDDDKESYVLRAPGAGGTSVPLPDEMIEKRKGKTYLKATDIDLNGRAEKMSKSRGNVVNPDDIVTEYGADSLRLYEMFMGPLEAVKPWNTKSVEGVYRFLTRAWRLIVDDGEEFKLHAAVKDVEPDRDTLRVLHRTIQKVTKDTEGMSFNTAISAMMEFVNHVTKLEVRPRTVLDPFVLLLAPYAPHVAEELWAALGHKTTLAYEPWPAFDAALAAADEIDVPVQINGKLRTVLKVPAEIDDAALEAAALADEKVQESLVGKTIKKTIVKSKKLVNLVVG</sequence>
<dbReference type="PANTHER" id="PTHR43740">
    <property type="entry name" value="LEUCYL-TRNA SYNTHETASE"/>
    <property type="match status" value="1"/>
</dbReference>
<dbReference type="SUPFAM" id="SSF50677">
    <property type="entry name" value="ValRS/IleRS/LeuRS editing domain"/>
    <property type="match status" value="1"/>
</dbReference>
<keyword evidence="2 9" id="KW-0963">Cytoplasm</keyword>
<evidence type="ECO:0000256" key="9">
    <source>
        <dbReference type="HAMAP-Rule" id="MF_00049"/>
    </source>
</evidence>
<dbReference type="Pfam" id="PF00133">
    <property type="entry name" value="tRNA-synt_1"/>
    <property type="match status" value="2"/>
</dbReference>
<evidence type="ECO:0000256" key="4">
    <source>
        <dbReference type="ARBA" id="ARBA00022741"/>
    </source>
</evidence>
<dbReference type="Gene3D" id="1.10.730.10">
    <property type="entry name" value="Isoleucyl-tRNA Synthetase, Domain 1"/>
    <property type="match status" value="1"/>
</dbReference>
<dbReference type="Gene3D" id="3.40.50.620">
    <property type="entry name" value="HUPs"/>
    <property type="match status" value="3"/>
</dbReference>
<evidence type="ECO:0000256" key="3">
    <source>
        <dbReference type="ARBA" id="ARBA00022598"/>
    </source>
</evidence>
<evidence type="ECO:0000313" key="15">
    <source>
        <dbReference type="Proteomes" id="UP000503447"/>
    </source>
</evidence>
<dbReference type="PANTHER" id="PTHR43740:SF2">
    <property type="entry name" value="LEUCINE--TRNA LIGASE, MITOCHONDRIAL"/>
    <property type="match status" value="1"/>
</dbReference>
<organism evidence="14 15">
    <name type="scientific">Frigoriglobus tundricola</name>
    <dbReference type="NCBI Taxonomy" id="2774151"/>
    <lineage>
        <taxon>Bacteria</taxon>
        <taxon>Pseudomonadati</taxon>
        <taxon>Planctomycetota</taxon>
        <taxon>Planctomycetia</taxon>
        <taxon>Gemmatales</taxon>
        <taxon>Gemmataceae</taxon>
        <taxon>Frigoriglobus</taxon>
    </lineage>
</organism>
<dbReference type="Pfam" id="PF08264">
    <property type="entry name" value="Anticodon_1"/>
    <property type="match status" value="1"/>
</dbReference>
<keyword evidence="6 9" id="KW-0648">Protein biosynthesis</keyword>
<dbReference type="EC" id="6.1.1.4" evidence="9"/>
<dbReference type="InterPro" id="IPR001412">
    <property type="entry name" value="aa-tRNA-synth_I_CS"/>
</dbReference>
<keyword evidence="7 9" id="KW-0030">Aminoacyl-tRNA synthetase</keyword>
<dbReference type="FunFam" id="1.10.730.10:FF:000011">
    <property type="entry name" value="Leucine--tRNA ligase chloroplastic/mitochondrial"/>
    <property type="match status" value="1"/>
</dbReference>
<proteinExistence type="inferred from homology"/>
<dbReference type="PRINTS" id="PR00985">
    <property type="entry name" value="TRNASYNTHLEU"/>
</dbReference>
<dbReference type="InterPro" id="IPR009008">
    <property type="entry name" value="Val/Leu/Ile-tRNA-synth_edit"/>
</dbReference>
<comment type="subcellular location">
    <subcellularLocation>
        <location evidence="9">Cytoplasm</location>
    </subcellularLocation>
</comment>
<comment type="caution">
    <text evidence="9">Lacks conserved residue(s) required for the propagation of feature annotation.</text>
</comment>
<dbReference type="SUPFAM" id="SSF52374">
    <property type="entry name" value="Nucleotidylyl transferase"/>
    <property type="match status" value="1"/>
</dbReference>
<evidence type="ECO:0000259" key="11">
    <source>
        <dbReference type="Pfam" id="PF00133"/>
    </source>
</evidence>
<dbReference type="EMBL" id="CP053452">
    <property type="protein sequence ID" value="QJW99739.1"/>
    <property type="molecule type" value="Genomic_DNA"/>
</dbReference>
<gene>
    <name evidence="9" type="primary">leuS</name>
    <name evidence="14" type="ORF">FTUN_7362</name>
</gene>
<feature type="domain" description="Methionyl/Valyl/Leucyl/Isoleucyl-tRNA synthetase anticodon-binding" evidence="12">
    <location>
        <begin position="779"/>
        <end position="894"/>
    </location>
</feature>
<dbReference type="GO" id="GO:0006429">
    <property type="term" value="P:leucyl-tRNA aminoacylation"/>
    <property type="evidence" value="ECO:0007669"/>
    <property type="project" value="UniProtKB-UniRule"/>
</dbReference>
<keyword evidence="5 9" id="KW-0067">ATP-binding</keyword>
<feature type="short sequence motif" description="'KMSKS' region" evidence="9">
    <location>
        <begin position="702"/>
        <end position="706"/>
    </location>
</feature>
<dbReference type="Proteomes" id="UP000503447">
    <property type="component" value="Chromosome"/>
</dbReference>
<evidence type="ECO:0000256" key="8">
    <source>
        <dbReference type="ARBA" id="ARBA00047469"/>
    </source>
</evidence>
<dbReference type="InterPro" id="IPR025709">
    <property type="entry name" value="Leu_tRNA-synth_edit"/>
</dbReference>
<dbReference type="AlphaFoldDB" id="A0A6M5Z099"/>
<evidence type="ECO:0000256" key="7">
    <source>
        <dbReference type="ARBA" id="ARBA00023146"/>
    </source>
</evidence>
<evidence type="ECO:0000259" key="12">
    <source>
        <dbReference type="Pfam" id="PF08264"/>
    </source>
</evidence>
<dbReference type="Pfam" id="PF13603">
    <property type="entry name" value="tRNA-synt_1_2"/>
    <property type="match status" value="1"/>
</dbReference>
<dbReference type="GO" id="GO:0005524">
    <property type="term" value="F:ATP binding"/>
    <property type="evidence" value="ECO:0007669"/>
    <property type="project" value="UniProtKB-UniRule"/>
</dbReference>
<name>A0A6M5Z099_9BACT</name>
<dbReference type="FunFam" id="3.40.50.620:FF:000060">
    <property type="entry name" value="Leucine--tRNA ligase"/>
    <property type="match status" value="1"/>
</dbReference>
<evidence type="ECO:0000256" key="1">
    <source>
        <dbReference type="ARBA" id="ARBA00005594"/>
    </source>
</evidence>
<evidence type="ECO:0000313" key="14">
    <source>
        <dbReference type="EMBL" id="QJW99739.1"/>
    </source>
</evidence>
<keyword evidence="15" id="KW-1185">Reference proteome</keyword>